<feature type="compositionally biased region" description="Polar residues" evidence="6">
    <location>
        <begin position="49"/>
        <end position="58"/>
    </location>
</feature>
<feature type="compositionally biased region" description="Polar residues" evidence="6">
    <location>
        <begin position="1"/>
        <end position="11"/>
    </location>
</feature>
<evidence type="ECO:0000256" key="4">
    <source>
        <dbReference type="ARBA" id="ARBA00023163"/>
    </source>
</evidence>
<evidence type="ECO:0000256" key="6">
    <source>
        <dbReference type="SAM" id="MobiDB-lite"/>
    </source>
</evidence>
<dbReference type="GO" id="GO:0043565">
    <property type="term" value="F:sequence-specific DNA binding"/>
    <property type="evidence" value="ECO:0007669"/>
    <property type="project" value="TreeGrafter"/>
</dbReference>
<evidence type="ECO:0000259" key="7">
    <source>
        <dbReference type="PROSITE" id="PS51369"/>
    </source>
</evidence>
<feature type="region of interest" description="Disordered" evidence="6">
    <location>
        <begin position="1"/>
        <end position="79"/>
    </location>
</feature>
<protein>
    <recommendedName>
        <fullName evidence="7">TCP domain-containing protein</fullName>
    </recommendedName>
</protein>
<feature type="domain" description="TCP" evidence="7">
    <location>
        <begin position="70"/>
        <end position="124"/>
    </location>
</feature>
<sequence>MELESGHQNGIRSRPNFPLQLLEKKNDDDVSLEQPCSTTAHDGGGGVADNNSSLNFGEQSKKPPPKRTSTKDRHTKVDGRGRRIRMPAACAARVFQLTRELGHKSDGETIEWLLQQAEPSVIAATGTGTIPANFTSLNISLRSSGSTMSAPSHYFRGNYFNPSTFSSTAAMAQLRNRGEWEWSMNNNKNMFMEDSRRSTMLFPGSSENSNSNISSLLNFNPNVNAMLQAKQEESGGGGGGGSLELMASDSDGSLGRKRRQEHQEVSNMGSYMLQSSTSGSIPATYASNPATFWMVAGNGNQSMNSSGNGGDPIWAIPSVGGNNGIYRGAMSSGGIHFMNFAAPIPLMPGGGQLGPGMSGSGGGGGGPAMVNESNLGMLAALNAYRQFQANGVPESPASTGHFHGGDDGHETSSQHS</sequence>
<accession>A0AAV1X0I5</accession>
<keyword evidence="5" id="KW-0539">Nucleus</keyword>
<dbReference type="AlphaFoldDB" id="A0AAV1X0I5"/>
<evidence type="ECO:0000313" key="9">
    <source>
        <dbReference type="Proteomes" id="UP001497480"/>
    </source>
</evidence>
<dbReference type="PANTHER" id="PTHR31072:SF170">
    <property type="entry name" value="TRANSCRIPTION FACTOR TCP15-RELATED"/>
    <property type="match status" value="1"/>
</dbReference>
<dbReference type="InterPro" id="IPR017887">
    <property type="entry name" value="TF_TCP_subgr"/>
</dbReference>
<evidence type="ECO:0000313" key="8">
    <source>
        <dbReference type="EMBL" id="CAL0315174.1"/>
    </source>
</evidence>
<dbReference type="EMBL" id="CAXHTB010000011">
    <property type="protein sequence ID" value="CAL0315174.1"/>
    <property type="molecule type" value="Genomic_DNA"/>
</dbReference>
<gene>
    <name evidence="8" type="ORF">LLUT_LOCUS16234</name>
</gene>
<proteinExistence type="predicted"/>
<comment type="subcellular location">
    <subcellularLocation>
        <location evidence="1">Nucleus</location>
    </subcellularLocation>
</comment>
<name>A0AAV1X0I5_LUPLU</name>
<organism evidence="8 9">
    <name type="scientific">Lupinus luteus</name>
    <name type="common">European yellow lupine</name>
    <dbReference type="NCBI Taxonomy" id="3873"/>
    <lineage>
        <taxon>Eukaryota</taxon>
        <taxon>Viridiplantae</taxon>
        <taxon>Streptophyta</taxon>
        <taxon>Embryophyta</taxon>
        <taxon>Tracheophyta</taxon>
        <taxon>Spermatophyta</taxon>
        <taxon>Magnoliopsida</taxon>
        <taxon>eudicotyledons</taxon>
        <taxon>Gunneridae</taxon>
        <taxon>Pentapetalae</taxon>
        <taxon>rosids</taxon>
        <taxon>fabids</taxon>
        <taxon>Fabales</taxon>
        <taxon>Fabaceae</taxon>
        <taxon>Papilionoideae</taxon>
        <taxon>50 kb inversion clade</taxon>
        <taxon>genistoids sensu lato</taxon>
        <taxon>core genistoids</taxon>
        <taxon>Genisteae</taxon>
        <taxon>Lupinus</taxon>
    </lineage>
</organism>
<keyword evidence="4" id="KW-0804">Transcription</keyword>
<dbReference type="Proteomes" id="UP001497480">
    <property type="component" value="Unassembled WGS sequence"/>
</dbReference>
<keyword evidence="9" id="KW-1185">Reference proteome</keyword>
<feature type="region of interest" description="Disordered" evidence="6">
    <location>
        <begin position="391"/>
        <end position="416"/>
    </location>
</feature>
<evidence type="ECO:0000256" key="2">
    <source>
        <dbReference type="ARBA" id="ARBA00023015"/>
    </source>
</evidence>
<feature type="region of interest" description="Disordered" evidence="6">
    <location>
        <begin position="231"/>
        <end position="264"/>
    </location>
</feature>
<comment type="caution">
    <text evidence="8">The sequence shown here is derived from an EMBL/GenBank/DDBJ whole genome shotgun (WGS) entry which is preliminary data.</text>
</comment>
<dbReference type="PROSITE" id="PS51369">
    <property type="entry name" value="TCP"/>
    <property type="match status" value="1"/>
</dbReference>
<keyword evidence="2" id="KW-0805">Transcription regulation</keyword>
<dbReference type="GO" id="GO:0005634">
    <property type="term" value="C:nucleus"/>
    <property type="evidence" value="ECO:0007669"/>
    <property type="project" value="UniProtKB-SubCell"/>
</dbReference>
<feature type="compositionally biased region" description="Basic and acidic residues" evidence="6">
    <location>
        <begin position="403"/>
        <end position="416"/>
    </location>
</feature>
<evidence type="ECO:0000256" key="3">
    <source>
        <dbReference type="ARBA" id="ARBA00023125"/>
    </source>
</evidence>
<reference evidence="8 9" key="1">
    <citation type="submission" date="2024-03" db="EMBL/GenBank/DDBJ databases">
        <authorList>
            <person name="Martinez-Hernandez J."/>
        </authorList>
    </citation>
    <scope>NUCLEOTIDE SEQUENCE [LARGE SCALE GENOMIC DNA]</scope>
</reference>
<evidence type="ECO:0000256" key="5">
    <source>
        <dbReference type="ARBA" id="ARBA00023242"/>
    </source>
</evidence>
<dbReference type="InterPro" id="IPR005333">
    <property type="entry name" value="Transcription_factor_TCP"/>
</dbReference>
<keyword evidence="3" id="KW-0238">DNA-binding</keyword>
<evidence type="ECO:0000256" key="1">
    <source>
        <dbReference type="ARBA" id="ARBA00004123"/>
    </source>
</evidence>
<dbReference type="Pfam" id="PF03634">
    <property type="entry name" value="TCP"/>
    <property type="match status" value="1"/>
</dbReference>
<dbReference type="PANTHER" id="PTHR31072">
    <property type="entry name" value="TRANSCRIPTION FACTOR TCP4-RELATED"/>
    <property type="match status" value="1"/>
</dbReference>
<feature type="compositionally biased region" description="Basic and acidic residues" evidence="6">
    <location>
        <begin position="69"/>
        <end position="79"/>
    </location>
</feature>
<dbReference type="GO" id="GO:0003700">
    <property type="term" value="F:DNA-binding transcription factor activity"/>
    <property type="evidence" value="ECO:0007669"/>
    <property type="project" value="InterPro"/>
</dbReference>